<protein>
    <recommendedName>
        <fullName evidence="4">Secreted protein</fullName>
    </recommendedName>
</protein>
<keyword evidence="3" id="KW-1185">Reference proteome</keyword>
<reference evidence="2 3" key="1">
    <citation type="submission" date="2021-01" db="EMBL/GenBank/DDBJ databases">
        <title>WGS of actinomycetes isolated from Thailand.</title>
        <authorList>
            <person name="Thawai C."/>
        </authorList>
    </citation>
    <scope>NUCLEOTIDE SEQUENCE [LARGE SCALE GENOMIC DNA]</scope>
    <source>
        <strain evidence="2 3">CH9-7</strain>
    </source>
</reference>
<proteinExistence type="predicted"/>
<feature type="chain" id="PRO_5045519815" description="Secreted protein" evidence="1">
    <location>
        <begin position="24"/>
        <end position="144"/>
    </location>
</feature>
<dbReference type="Proteomes" id="UP000629371">
    <property type="component" value="Unassembled WGS sequence"/>
</dbReference>
<dbReference type="EMBL" id="JAERRI010000001">
    <property type="protein sequence ID" value="MBL1088070.1"/>
    <property type="molecule type" value="Genomic_DNA"/>
</dbReference>
<sequence>MSAFRRSASLLVAGFTALLTVSAAVEPAVAADPARQPLTCAPSTAGSFLLCNVERNFSDTWDGRALFRLTSAAARTGEGSYFLYVPATAAVQSIPHNGPEAPSDWRAVLFTMPRSEHRVEVRFGDIDRPEAAEPVAWVEEIPAG</sequence>
<dbReference type="RefSeq" id="WP_201801272.1">
    <property type="nucleotide sequence ID" value="NZ_JAERRI010000001.1"/>
</dbReference>
<evidence type="ECO:0008006" key="4">
    <source>
        <dbReference type="Google" id="ProtNLM"/>
    </source>
</evidence>
<keyword evidence="1" id="KW-0732">Signal</keyword>
<evidence type="ECO:0000256" key="1">
    <source>
        <dbReference type="SAM" id="SignalP"/>
    </source>
</evidence>
<organism evidence="2 3">
    <name type="scientific">Streptomyces siderophoricus</name>
    <dbReference type="NCBI Taxonomy" id="2802281"/>
    <lineage>
        <taxon>Bacteria</taxon>
        <taxon>Bacillati</taxon>
        <taxon>Actinomycetota</taxon>
        <taxon>Actinomycetes</taxon>
        <taxon>Kitasatosporales</taxon>
        <taxon>Streptomycetaceae</taxon>
        <taxon>Streptomyces</taxon>
    </lineage>
</organism>
<accession>A0ABS1MJ99</accession>
<evidence type="ECO:0000313" key="3">
    <source>
        <dbReference type="Proteomes" id="UP000629371"/>
    </source>
</evidence>
<evidence type="ECO:0000313" key="2">
    <source>
        <dbReference type="EMBL" id="MBL1088070.1"/>
    </source>
</evidence>
<gene>
    <name evidence="2" type="ORF">JK360_01445</name>
</gene>
<comment type="caution">
    <text evidence="2">The sequence shown here is derived from an EMBL/GenBank/DDBJ whole genome shotgun (WGS) entry which is preliminary data.</text>
</comment>
<feature type="signal peptide" evidence="1">
    <location>
        <begin position="1"/>
        <end position="23"/>
    </location>
</feature>
<name>A0ABS1MJ99_9ACTN</name>